<feature type="transmembrane region" description="Helical" evidence="1">
    <location>
        <begin position="6"/>
        <end position="22"/>
    </location>
</feature>
<protein>
    <submittedName>
        <fullName evidence="2">Uncharacterized protein</fullName>
    </submittedName>
</protein>
<feature type="transmembrane region" description="Helical" evidence="1">
    <location>
        <begin position="74"/>
        <end position="94"/>
    </location>
</feature>
<evidence type="ECO:0000313" key="2">
    <source>
        <dbReference type="EMBL" id="QIS11933.1"/>
    </source>
</evidence>
<reference evidence="2 3" key="1">
    <citation type="journal article" date="2019" name="ACS Chem. Biol.">
        <title>Identification and Mobilization of a Cryptic Antibiotic Biosynthesis Gene Locus from a Human-Pathogenic Nocardia Isolate.</title>
        <authorList>
            <person name="Herisse M."/>
            <person name="Ishida K."/>
            <person name="Porter J.L."/>
            <person name="Howden B."/>
            <person name="Hertweck C."/>
            <person name="Stinear T.P."/>
            <person name="Pidot S.J."/>
        </authorList>
    </citation>
    <scope>NUCLEOTIDE SEQUENCE [LARGE SCALE GENOMIC DNA]</scope>
    <source>
        <strain evidence="2 3">AUSMDU00012717</strain>
    </source>
</reference>
<proteinExistence type="predicted"/>
<keyword evidence="1" id="KW-0812">Transmembrane</keyword>
<evidence type="ECO:0000313" key="3">
    <source>
        <dbReference type="Proteomes" id="UP000503540"/>
    </source>
</evidence>
<name>A0A6G9YG37_9NOCA</name>
<feature type="transmembrane region" description="Helical" evidence="1">
    <location>
        <begin position="43"/>
        <end position="62"/>
    </location>
</feature>
<organism evidence="2 3">
    <name type="scientific">Nocardia arthritidis</name>
    <dbReference type="NCBI Taxonomy" id="228602"/>
    <lineage>
        <taxon>Bacteria</taxon>
        <taxon>Bacillati</taxon>
        <taxon>Actinomycetota</taxon>
        <taxon>Actinomycetes</taxon>
        <taxon>Mycobacteriales</taxon>
        <taxon>Nocardiaceae</taxon>
        <taxon>Nocardia</taxon>
    </lineage>
</organism>
<evidence type="ECO:0000256" key="1">
    <source>
        <dbReference type="SAM" id="Phobius"/>
    </source>
</evidence>
<keyword evidence="1" id="KW-0472">Membrane</keyword>
<accession>A0A6G9YG37</accession>
<gene>
    <name evidence="2" type="ORF">F5544_20340</name>
</gene>
<dbReference type="Proteomes" id="UP000503540">
    <property type="component" value="Chromosome"/>
</dbReference>
<dbReference type="EMBL" id="CP046172">
    <property type="protein sequence ID" value="QIS11933.1"/>
    <property type="molecule type" value="Genomic_DNA"/>
</dbReference>
<dbReference type="KEGG" id="nah:F5544_20340"/>
<sequence length="118" mass="12256">MPLTSWLAPAGLALWIGYEVLLRRREDTETASWFGTGSDRGSTPILIGAFIASAAAVTLAATFDIGSVGGGWRWLGIAILALGLGVRAWGMAVLGRQNSCSLRFSAPPIPNTAAAQAV</sequence>
<dbReference type="AlphaFoldDB" id="A0A6G9YG37"/>
<keyword evidence="1" id="KW-1133">Transmembrane helix</keyword>
<dbReference type="RefSeq" id="WP_167474686.1">
    <property type="nucleotide sequence ID" value="NZ_CP046172.1"/>
</dbReference>
<keyword evidence="3" id="KW-1185">Reference proteome</keyword>